<evidence type="ECO:0000256" key="12">
    <source>
        <dbReference type="ARBA" id="ARBA00025185"/>
    </source>
</evidence>
<dbReference type="Pfam" id="PF01325">
    <property type="entry name" value="Fe_dep_repress"/>
    <property type="match status" value="1"/>
</dbReference>
<evidence type="ECO:0000256" key="11">
    <source>
        <dbReference type="ARBA" id="ARBA00023211"/>
    </source>
</evidence>
<dbReference type="SMART" id="SM00529">
    <property type="entry name" value="HTH_DTXR"/>
    <property type="match status" value="1"/>
</dbReference>
<dbReference type="InterPro" id="IPR036388">
    <property type="entry name" value="WH-like_DNA-bd_sf"/>
</dbReference>
<keyword evidence="11" id="KW-0464">Manganese</keyword>
<keyword evidence="5" id="KW-0963">Cytoplasm</keyword>
<dbReference type="InterPro" id="IPR036390">
    <property type="entry name" value="WH_DNA-bd_sf"/>
</dbReference>
<dbReference type="InterPro" id="IPR022689">
    <property type="entry name" value="Iron_dep_repressor"/>
</dbReference>
<evidence type="ECO:0000256" key="6">
    <source>
        <dbReference type="ARBA" id="ARBA00022491"/>
    </source>
</evidence>
<dbReference type="PANTHER" id="PTHR33238">
    <property type="entry name" value="IRON (METAL) DEPENDENT REPRESSOR, DTXR FAMILY"/>
    <property type="match status" value="1"/>
</dbReference>
<evidence type="ECO:0000256" key="3">
    <source>
        <dbReference type="ARBA" id="ARBA00011738"/>
    </source>
</evidence>
<dbReference type="Proteomes" id="UP001557465">
    <property type="component" value="Unassembled WGS sequence"/>
</dbReference>
<keyword evidence="8" id="KW-0238">DNA-binding</keyword>
<keyword evidence="7" id="KW-0805">Transcription regulation</keyword>
<protein>
    <recommendedName>
        <fullName evidence="4">Transcriptional regulator MntR</fullName>
    </recommendedName>
    <alternativeName>
        <fullName evidence="13">Manganese transport regulator</fullName>
    </alternativeName>
</protein>
<comment type="function">
    <text evidence="12">In the presence of manganese, represses expression of mntH and mntS. Up-regulates expression of mntP.</text>
</comment>
<dbReference type="Gene3D" id="1.10.10.10">
    <property type="entry name" value="Winged helix-like DNA-binding domain superfamily/Winged helix DNA-binding domain"/>
    <property type="match status" value="1"/>
</dbReference>
<keyword evidence="10" id="KW-0804">Transcription</keyword>
<dbReference type="SUPFAM" id="SSF46785">
    <property type="entry name" value="Winged helix' DNA-binding domain"/>
    <property type="match status" value="1"/>
</dbReference>
<evidence type="ECO:0000256" key="7">
    <source>
        <dbReference type="ARBA" id="ARBA00023015"/>
    </source>
</evidence>
<dbReference type="InterPro" id="IPR050536">
    <property type="entry name" value="DtxR_MntR_Metal-Reg"/>
</dbReference>
<dbReference type="Pfam" id="PF02742">
    <property type="entry name" value="Fe_dep_repr_C"/>
    <property type="match status" value="1"/>
</dbReference>
<name>A0ABV3TLI5_9RHOB</name>
<sequence length="165" mass="18071">MSPRYKFPLAGQRQHATKQAPKGLPMTETDPTQTKGFDRARQAASRALTEDYVEMISDLAAEFGEARITDLAARLGVAHPTATKAVARLKREGLAVSRPYRGVFLTEEGEAMAESVRARHRVVVALLRAVGVPDEVAELDAEGIEHHVSSRTLAAFEAYLTRKTD</sequence>
<evidence type="ECO:0000256" key="4">
    <source>
        <dbReference type="ARBA" id="ARBA00022386"/>
    </source>
</evidence>
<keyword evidence="9" id="KW-0010">Activator</keyword>
<dbReference type="Gene3D" id="1.10.60.10">
    <property type="entry name" value="Iron dependent repressor, metal binding and dimerisation domain"/>
    <property type="match status" value="1"/>
</dbReference>
<evidence type="ECO:0000256" key="14">
    <source>
        <dbReference type="SAM" id="MobiDB-lite"/>
    </source>
</evidence>
<dbReference type="InterPro" id="IPR001367">
    <property type="entry name" value="Fe_dep_repressor"/>
</dbReference>
<dbReference type="InterPro" id="IPR022687">
    <property type="entry name" value="HTH_DTXR"/>
</dbReference>
<evidence type="ECO:0000256" key="9">
    <source>
        <dbReference type="ARBA" id="ARBA00023159"/>
    </source>
</evidence>
<comment type="caution">
    <text evidence="16">The sequence shown here is derived from an EMBL/GenBank/DDBJ whole genome shotgun (WGS) entry which is preliminary data.</text>
</comment>
<evidence type="ECO:0000256" key="10">
    <source>
        <dbReference type="ARBA" id="ARBA00023163"/>
    </source>
</evidence>
<evidence type="ECO:0000313" key="17">
    <source>
        <dbReference type="Proteomes" id="UP001557465"/>
    </source>
</evidence>
<dbReference type="RefSeq" id="WP_368392211.1">
    <property type="nucleotide sequence ID" value="NZ_JBFRYC010000007.1"/>
</dbReference>
<reference evidence="16 17" key="1">
    <citation type="journal article" date="2011" name="Int. J. Syst. Evol. Microbiol.">
        <title>Zhongshania antarctica gen. nov., sp. nov. and Zhongshania guokunii sp. nov., gammaproteobacteria respectively isolated from coastal attached (fast) ice and surface seawater of the Antarctic.</title>
        <authorList>
            <person name="Li H.J."/>
            <person name="Zhang X.Y."/>
            <person name="Chen C.X."/>
            <person name="Zhang Y.J."/>
            <person name="Gao Z.M."/>
            <person name="Yu Y."/>
            <person name="Chen X.L."/>
            <person name="Chen B."/>
            <person name="Zhang Y.Z."/>
        </authorList>
    </citation>
    <scope>NUCLEOTIDE SEQUENCE [LARGE SCALE GENOMIC DNA]</scope>
    <source>
        <strain evidence="16 17">15-R06ZXC-3</strain>
    </source>
</reference>
<comment type="similarity">
    <text evidence="2">Belongs to the DtxR/MntR family.</text>
</comment>
<comment type="subunit">
    <text evidence="3">Homodimer.</text>
</comment>
<evidence type="ECO:0000256" key="1">
    <source>
        <dbReference type="ARBA" id="ARBA00004496"/>
    </source>
</evidence>
<evidence type="ECO:0000256" key="13">
    <source>
        <dbReference type="ARBA" id="ARBA00032593"/>
    </source>
</evidence>
<dbReference type="InterPro" id="IPR036421">
    <property type="entry name" value="Fe_dep_repressor_sf"/>
</dbReference>
<proteinExistence type="inferred from homology"/>
<evidence type="ECO:0000256" key="2">
    <source>
        <dbReference type="ARBA" id="ARBA00007871"/>
    </source>
</evidence>
<feature type="domain" description="HTH dtxR-type" evidence="15">
    <location>
        <begin position="49"/>
        <end position="106"/>
    </location>
</feature>
<evidence type="ECO:0000256" key="5">
    <source>
        <dbReference type="ARBA" id="ARBA00022490"/>
    </source>
</evidence>
<feature type="region of interest" description="Disordered" evidence="14">
    <location>
        <begin position="1"/>
        <end position="37"/>
    </location>
</feature>
<accession>A0ABV3TLI5</accession>
<dbReference type="NCBIfam" id="NF008273">
    <property type="entry name" value="PRK11050.1"/>
    <property type="match status" value="1"/>
</dbReference>
<evidence type="ECO:0000259" key="15">
    <source>
        <dbReference type="PROSITE" id="PS50944"/>
    </source>
</evidence>
<keyword evidence="6" id="KW-0678">Repressor</keyword>
<evidence type="ECO:0000313" key="16">
    <source>
        <dbReference type="EMBL" id="MEX1662445.1"/>
    </source>
</evidence>
<dbReference type="PANTHER" id="PTHR33238:SF11">
    <property type="entry name" value="TRANSCRIPTIONAL REGULATOR MNTR"/>
    <property type="match status" value="1"/>
</dbReference>
<organism evidence="16 17">
    <name type="scientific">Thioclava arctica</name>
    <dbReference type="NCBI Taxonomy" id="3238301"/>
    <lineage>
        <taxon>Bacteria</taxon>
        <taxon>Pseudomonadati</taxon>
        <taxon>Pseudomonadota</taxon>
        <taxon>Alphaproteobacteria</taxon>
        <taxon>Rhodobacterales</taxon>
        <taxon>Paracoccaceae</taxon>
        <taxon>Thioclava</taxon>
    </lineage>
</organism>
<comment type="subcellular location">
    <subcellularLocation>
        <location evidence="1">Cytoplasm</location>
    </subcellularLocation>
</comment>
<keyword evidence="17" id="KW-1185">Reference proteome</keyword>
<evidence type="ECO:0000256" key="8">
    <source>
        <dbReference type="ARBA" id="ARBA00023125"/>
    </source>
</evidence>
<gene>
    <name evidence="16" type="primary">mntR</name>
    <name evidence="16" type="ORF">AB4874_12415</name>
</gene>
<dbReference type="EMBL" id="JBFRYC010000007">
    <property type="protein sequence ID" value="MEX1662445.1"/>
    <property type="molecule type" value="Genomic_DNA"/>
</dbReference>
<dbReference type="PROSITE" id="PS50944">
    <property type="entry name" value="HTH_DTXR"/>
    <property type="match status" value="1"/>
</dbReference>